<dbReference type="AlphaFoldDB" id="A0A8X6FIJ9"/>
<keyword evidence="3" id="KW-1185">Reference proteome</keyword>
<proteinExistence type="predicted"/>
<protein>
    <submittedName>
        <fullName evidence="2">Uncharacterized protein</fullName>
    </submittedName>
</protein>
<feature type="signal peptide" evidence="1">
    <location>
        <begin position="1"/>
        <end position="22"/>
    </location>
</feature>
<accession>A0A8X6FIJ9</accession>
<organism evidence="2 3">
    <name type="scientific">Trichonephila clavata</name>
    <name type="common">Joro spider</name>
    <name type="synonym">Nephila clavata</name>
    <dbReference type="NCBI Taxonomy" id="2740835"/>
    <lineage>
        <taxon>Eukaryota</taxon>
        <taxon>Metazoa</taxon>
        <taxon>Ecdysozoa</taxon>
        <taxon>Arthropoda</taxon>
        <taxon>Chelicerata</taxon>
        <taxon>Arachnida</taxon>
        <taxon>Araneae</taxon>
        <taxon>Araneomorphae</taxon>
        <taxon>Entelegynae</taxon>
        <taxon>Araneoidea</taxon>
        <taxon>Nephilidae</taxon>
        <taxon>Trichonephila</taxon>
    </lineage>
</organism>
<feature type="chain" id="PRO_5036504667" evidence="1">
    <location>
        <begin position="23"/>
        <end position="68"/>
    </location>
</feature>
<reference evidence="2" key="1">
    <citation type="submission" date="2020-07" db="EMBL/GenBank/DDBJ databases">
        <title>Multicomponent nature underlies the extraordinary mechanical properties of spider dragline silk.</title>
        <authorList>
            <person name="Kono N."/>
            <person name="Nakamura H."/>
            <person name="Mori M."/>
            <person name="Yoshida Y."/>
            <person name="Ohtoshi R."/>
            <person name="Malay A.D."/>
            <person name="Moran D.A.P."/>
            <person name="Tomita M."/>
            <person name="Numata K."/>
            <person name="Arakawa K."/>
        </authorList>
    </citation>
    <scope>NUCLEOTIDE SEQUENCE</scope>
</reference>
<sequence length="68" mass="7605">MALKELFILAVAVLSFVRVVTCAWTSGVVMCVPPLPVEDQIQWKNLNEEHSVELNADNLACYVHQSPH</sequence>
<dbReference type="OrthoDB" id="10358140at2759"/>
<comment type="caution">
    <text evidence="2">The sequence shown here is derived from an EMBL/GenBank/DDBJ whole genome shotgun (WGS) entry which is preliminary data.</text>
</comment>
<dbReference type="Proteomes" id="UP000887116">
    <property type="component" value="Unassembled WGS sequence"/>
</dbReference>
<dbReference type="EMBL" id="BMAO01032121">
    <property type="protein sequence ID" value="GFQ79829.1"/>
    <property type="molecule type" value="Genomic_DNA"/>
</dbReference>
<keyword evidence="1" id="KW-0732">Signal</keyword>
<evidence type="ECO:0000313" key="2">
    <source>
        <dbReference type="EMBL" id="GFQ79829.1"/>
    </source>
</evidence>
<name>A0A8X6FIJ9_TRICU</name>
<gene>
    <name evidence="2" type="ORF">TNCT_487081</name>
</gene>
<evidence type="ECO:0000313" key="3">
    <source>
        <dbReference type="Proteomes" id="UP000887116"/>
    </source>
</evidence>
<evidence type="ECO:0000256" key="1">
    <source>
        <dbReference type="SAM" id="SignalP"/>
    </source>
</evidence>